<protein>
    <submittedName>
        <fullName evidence="1">Uncharacterized protein</fullName>
    </submittedName>
</protein>
<reference evidence="1 2" key="1">
    <citation type="journal article" date="2013" name="BMC Genomics">
        <title>The miniature genome of a carnivorous plant Genlisea aurea contains a low number of genes and short non-coding sequences.</title>
        <authorList>
            <person name="Leushkin E.V."/>
            <person name="Sutormin R.A."/>
            <person name="Nabieva E.R."/>
            <person name="Penin A.A."/>
            <person name="Kondrashov A.S."/>
            <person name="Logacheva M.D."/>
        </authorList>
    </citation>
    <scope>NUCLEOTIDE SEQUENCE [LARGE SCALE GENOMIC DNA]</scope>
</reference>
<gene>
    <name evidence="1" type="ORF">M569_12547</name>
</gene>
<organism evidence="1 2">
    <name type="scientific">Genlisea aurea</name>
    <dbReference type="NCBI Taxonomy" id="192259"/>
    <lineage>
        <taxon>Eukaryota</taxon>
        <taxon>Viridiplantae</taxon>
        <taxon>Streptophyta</taxon>
        <taxon>Embryophyta</taxon>
        <taxon>Tracheophyta</taxon>
        <taxon>Spermatophyta</taxon>
        <taxon>Magnoliopsida</taxon>
        <taxon>eudicotyledons</taxon>
        <taxon>Gunneridae</taxon>
        <taxon>Pentapetalae</taxon>
        <taxon>asterids</taxon>
        <taxon>lamiids</taxon>
        <taxon>Lamiales</taxon>
        <taxon>Lentibulariaceae</taxon>
        <taxon>Genlisea</taxon>
    </lineage>
</organism>
<keyword evidence="2" id="KW-1185">Reference proteome</keyword>
<proteinExistence type="predicted"/>
<accession>S8CCS7</accession>
<evidence type="ECO:0000313" key="1">
    <source>
        <dbReference type="EMBL" id="EPS62246.1"/>
    </source>
</evidence>
<comment type="caution">
    <text evidence="1">The sequence shown here is derived from an EMBL/GenBank/DDBJ whole genome shotgun (WGS) entry which is preliminary data.</text>
</comment>
<sequence length="111" mass="12346">MDEAIAGLSSQIETNKEELKLLLLQNTSLHHLLQTKSNHSKIRQMELEKTQVEALRLKALFHPPSTFISSGMAAFGIQTIKPPLLAVDDGVEVVDEYIDFDAVNSQPPNHI</sequence>
<name>S8CCS7_9LAMI</name>
<dbReference type="Proteomes" id="UP000015453">
    <property type="component" value="Unassembled WGS sequence"/>
</dbReference>
<evidence type="ECO:0000313" key="2">
    <source>
        <dbReference type="Proteomes" id="UP000015453"/>
    </source>
</evidence>
<dbReference type="AlphaFoldDB" id="S8CCS7"/>
<dbReference type="EMBL" id="AUSU01006278">
    <property type="protein sequence ID" value="EPS62246.1"/>
    <property type="molecule type" value="Genomic_DNA"/>
</dbReference>